<dbReference type="GO" id="GO:0000978">
    <property type="term" value="F:RNA polymerase II cis-regulatory region sequence-specific DNA binding"/>
    <property type="evidence" value="ECO:0007669"/>
    <property type="project" value="TreeGrafter"/>
</dbReference>
<evidence type="ECO:0000256" key="4">
    <source>
        <dbReference type="ARBA" id="ARBA00023242"/>
    </source>
</evidence>
<dbReference type="SMART" id="SM00389">
    <property type="entry name" value="HOX"/>
    <property type="match status" value="1"/>
</dbReference>
<dbReference type="Gene3D" id="1.10.10.60">
    <property type="entry name" value="Homeodomain-like"/>
    <property type="match status" value="1"/>
</dbReference>
<gene>
    <name evidence="8" type="ORF">BCR41DRAFT_279581</name>
</gene>
<evidence type="ECO:0000256" key="3">
    <source>
        <dbReference type="ARBA" id="ARBA00023155"/>
    </source>
</evidence>
<name>A0A1Y2GYZ1_9FUNG</name>
<keyword evidence="3 5" id="KW-0371">Homeobox</keyword>
<keyword evidence="2 5" id="KW-0238">DNA-binding</keyword>
<evidence type="ECO:0000259" key="7">
    <source>
        <dbReference type="PROSITE" id="PS50071"/>
    </source>
</evidence>
<proteinExistence type="predicted"/>
<dbReference type="RefSeq" id="XP_021885212.1">
    <property type="nucleotide sequence ID" value="XM_022020217.1"/>
</dbReference>
<dbReference type="InterPro" id="IPR017970">
    <property type="entry name" value="Homeobox_CS"/>
</dbReference>
<sequence>NRDHSRRRRLTIDETEYLLDQFYLNEKPTTKDRQKIADHLKLDQRTIQVWFQNRRAKLK</sequence>
<dbReference type="SUPFAM" id="SSF46689">
    <property type="entry name" value="Homeodomain-like"/>
    <property type="match status" value="1"/>
</dbReference>
<feature type="non-terminal residue" evidence="8">
    <location>
        <position position="1"/>
    </location>
</feature>
<dbReference type="GO" id="GO:0000981">
    <property type="term" value="F:DNA-binding transcription factor activity, RNA polymerase II-specific"/>
    <property type="evidence" value="ECO:0007669"/>
    <property type="project" value="InterPro"/>
</dbReference>
<evidence type="ECO:0000313" key="9">
    <source>
        <dbReference type="Proteomes" id="UP000193648"/>
    </source>
</evidence>
<dbReference type="STRING" id="64571.A0A1Y2GYZ1"/>
<dbReference type="InterPro" id="IPR009057">
    <property type="entry name" value="Homeodomain-like_sf"/>
</dbReference>
<dbReference type="PANTHER" id="PTHR24324:SF5">
    <property type="entry name" value="HEMATOPOIETICALLY-EXPRESSED HOMEOBOX PROTEIN HHEX"/>
    <property type="match status" value="1"/>
</dbReference>
<dbReference type="InterPro" id="IPR001356">
    <property type="entry name" value="HD"/>
</dbReference>
<dbReference type="GO" id="GO:0005634">
    <property type="term" value="C:nucleus"/>
    <property type="evidence" value="ECO:0007669"/>
    <property type="project" value="UniProtKB-SubCell"/>
</dbReference>
<dbReference type="PROSITE" id="PS50071">
    <property type="entry name" value="HOMEOBOX_2"/>
    <property type="match status" value="1"/>
</dbReference>
<dbReference type="InParanoid" id="A0A1Y2GYZ1"/>
<comment type="subcellular location">
    <subcellularLocation>
        <location evidence="1 5 6">Nucleus</location>
    </subcellularLocation>
</comment>
<dbReference type="GO" id="GO:0030154">
    <property type="term" value="P:cell differentiation"/>
    <property type="evidence" value="ECO:0007669"/>
    <property type="project" value="TreeGrafter"/>
</dbReference>
<dbReference type="PROSITE" id="PS00027">
    <property type="entry name" value="HOMEOBOX_1"/>
    <property type="match status" value="1"/>
</dbReference>
<dbReference type="GeneID" id="33562061"/>
<evidence type="ECO:0000256" key="6">
    <source>
        <dbReference type="RuleBase" id="RU000682"/>
    </source>
</evidence>
<evidence type="ECO:0000256" key="1">
    <source>
        <dbReference type="ARBA" id="ARBA00004123"/>
    </source>
</evidence>
<dbReference type="InterPro" id="IPR051000">
    <property type="entry name" value="Homeobox_DNA-bind_prot"/>
</dbReference>
<evidence type="ECO:0000256" key="5">
    <source>
        <dbReference type="PROSITE-ProRule" id="PRU00108"/>
    </source>
</evidence>
<comment type="caution">
    <text evidence="8">The sequence shown here is derived from an EMBL/GenBank/DDBJ whole genome shotgun (WGS) entry which is preliminary data.</text>
</comment>
<evidence type="ECO:0000313" key="8">
    <source>
        <dbReference type="EMBL" id="ORZ27485.1"/>
    </source>
</evidence>
<dbReference type="AlphaFoldDB" id="A0A1Y2GYZ1"/>
<feature type="non-terminal residue" evidence="8">
    <location>
        <position position="59"/>
    </location>
</feature>
<dbReference type="Proteomes" id="UP000193648">
    <property type="component" value="Unassembled WGS sequence"/>
</dbReference>
<organism evidence="8 9">
    <name type="scientific">Lobosporangium transversale</name>
    <dbReference type="NCBI Taxonomy" id="64571"/>
    <lineage>
        <taxon>Eukaryota</taxon>
        <taxon>Fungi</taxon>
        <taxon>Fungi incertae sedis</taxon>
        <taxon>Mucoromycota</taxon>
        <taxon>Mortierellomycotina</taxon>
        <taxon>Mortierellomycetes</taxon>
        <taxon>Mortierellales</taxon>
        <taxon>Mortierellaceae</taxon>
        <taxon>Lobosporangium</taxon>
    </lineage>
</organism>
<reference evidence="8 9" key="1">
    <citation type="submission" date="2016-07" db="EMBL/GenBank/DDBJ databases">
        <title>Pervasive Adenine N6-methylation of Active Genes in Fungi.</title>
        <authorList>
            <consortium name="DOE Joint Genome Institute"/>
            <person name="Mondo S.J."/>
            <person name="Dannebaum R.O."/>
            <person name="Kuo R.C."/>
            <person name="Labutti K."/>
            <person name="Haridas S."/>
            <person name="Kuo A."/>
            <person name="Salamov A."/>
            <person name="Ahrendt S.R."/>
            <person name="Lipzen A."/>
            <person name="Sullivan W."/>
            <person name="Andreopoulos W.B."/>
            <person name="Clum A."/>
            <person name="Lindquist E."/>
            <person name="Daum C."/>
            <person name="Ramamoorthy G.K."/>
            <person name="Gryganskyi A."/>
            <person name="Culley D."/>
            <person name="Magnuson J.K."/>
            <person name="James T.Y."/>
            <person name="O'Malley M.A."/>
            <person name="Stajich J.E."/>
            <person name="Spatafora J.W."/>
            <person name="Visel A."/>
            <person name="Grigoriev I.V."/>
        </authorList>
    </citation>
    <scope>NUCLEOTIDE SEQUENCE [LARGE SCALE GENOMIC DNA]</scope>
    <source>
        <strain evidence="8 9">NRRL 3116</strain>
    </source>
</reference>
<dbReference type="CDD" id="cd00086">
    <property type="entry name" value="homeodomain"/>
    <property type="match status" value="1"/>
</dbReference>
<feature type="domain" description="Homeobox" evidence="7">
    <location>
        <begin position="1"/>
        <end position="59"/>
    </location>
</feature>
<keyword evidence="4 5" id="KW-0539">Nucleus</keyword>
<keyword evidence="9" id="KW-1185">Reference proteome</keyword>
<evidence type="ECO:0000256" key="2">
    <source>
        <dbReference type="ARBA" id="ARBA00023125"/>
    </source>
</evidence>
<accession>A0A1Y2GYZ1</accession>
<protein>
    <submittedName>
        <fullName evidence="8">Homeobox domain-containing protein</fullName>
    </submittedName>
</protein>
<dbReference type="EMBL" id="MCFF01000004">
    <property type="protein sequence ID" value="ORZ27485.1"/>
    <property type="molecule type" value="Genomic_DNA"/>
</dbReference>
<dbReference type="Pfam" id="PF00046">
    <property type="entry name" value="Homeodomain"/>
    <property type="match status" value="1"/>
</dbReference>
<dbReference type="PANTHER" id="PTHR24324">
    <property type="entry name" value="HOMEOBOX PROTEIN HHEX"/>
    <property type="match status" value="1"/>
</dbReference>
<dbReference type="OrthoDB" id="6159439at2759"/>